<comment type="caution">
    <text evidence="2">The sequence shown here is derived from an EMBL/GenBank/DDBJ whole genome shotgun (WGS) entry which is preliminary data.</text>
</comment>
<protein>
    <submittedName>
        <fullName evidence="2">Antitoxin CcdA</fullName>
    </submittedName>
</protein>
<gene>
    <name evidence="2" type="ORF">QO010_001380</name>
</gene>
<keyword evidence="1" id="KW-1277">Toxin-antitoxin system</keyword>
<proteinExistence type="predicted"/>
<evidence type="ECO:0000256" key="1">
    <source>
        <dbReference type="ARBA" id="ARBA00022649"/>
    </source>
</evidence>
<reference evidence="2 3" key="1">
    <citation type="submission" date="2023-07" db="EMBL/GenBank/DDBJ databases">
        <title>Genomic Encyclopedia of Type Strains, Phase IV (KMG-IV): sequencing the most valuable type-strain genomes for metagenomic binning, comparative biology and taxonomic classification.</title>
        <authorList>
            <person name="Goeker M."/>
        </authorList>
    </citation>
    <scope>NUCLEOTIDE SEQUENCE [LARGE SCALE GENOMIC DNA]</scope>
    <source>
        <strain evidence="2 3">DSM 18695</strain>
    </source>
</reference>
<dbReference type="Pfam" id="PF07362">
    <property type="entry name" value="CcdA"/>
    <property type="match status" value="1"/>
</dbReference>
<dbReference type="InterPro" id="IPR009956">
    <property type="entry name" value="Post-segregation_anti-tox_CcdA"/>
</dbReference>
<evidence type="ECO:0000313" key="3">
    <source>
        <dbReference type="Proteomes" id="UP001228905"/>
    </source>
</evidence>
<dbReference type="EMBL" id="JAUSVS010000002">
    <property type="protein sequence ID" value="MDQ0463609.1"/>
    <property type="molecule type" value="Genomic_DNA"/>
</dbReference>
<organism evidence="2 3">
    <name type="scientific">Caulobacter ginsengisoli</name>
    <dbReference type="NCBI Taxonomy" id="400775"/>
    <lineage>
        <taxon>Bacteria</taxon>
        <taxon>Pseudomonadati</taxon>
        <taxon>Pseudomonadota</taxon>
        <taxon>Alphaproteobacteria</taxon>
        <taxon>Caulobacterales</taxon>
        <taxon>Caulobacteraceae</taxon>
        <taxon>Caulobacter</taxon>
    </lineage>
</organism>
<evidence type="ECO:0000313" key="2">
    <source>
        <dbReference type="EMBL" id="MDQ0463609.1"/>
    </source>
</evidence>
<dbReference type="Proteomes" id="UP001228905">
    <property type="component" value="Unassembled WGS sequence"/>
</dbReference>
<keyword evidence="3" id="KW-1185">Reference proteome</keyword>
<name>A0ABU0INS5_9CAUL</name>
<accession>A0ABU0INS5</accession>
<sequence length="89" mass="9968">MGKAELKIEIDADLLETARQAGMPLELVVEDGLRRALAHHADLVSPSRLSEGMGEERAKQWASDNAEAIAEFNQRVAERGLISAEWRRW</sequence>
<dbReference type="RefSeq" id="WP_307347690.1">
    <property type="nucleotide sequence ID" value="NZ_JAUSVS010000002.1"/>
</dbReference>